<dbReference type="Pfam" id="PF00069">
    <property type="entry name" value="Pkinase"/>
    <property type="match status" value="1"/>
</dbReference>
<keyword evidence="4" id="KW-0507">mRNA processing</keyword>
<dbReference type="PANTHER" id="PTHR13954:SF27">
    <property type="entry name" value="SERINE_THREONINE-PROTEIN KINASE_ENDORIBONUCLEASE IRE1B"/>
    <property type="match status" value="1"/>
</dbReference>
<keyword evidence="3" id="KW-0723">Serine/threonine-protein kinase</keyword>
<dbReference type="OMA" id="DWILYRH"/>
<evidence type="ECO:0000256" key="26">
    <source>
        <dbReference type="SAM" id="MobiDB-lite"/>
    </source>
</evidence>
<evidence type="ECO:0000256" key="20">
    <source>
        <dbReference type="ARBA" id="ARBA00023187"/>
    </source>
</evidence>
<evidence type="ECO:0000256" key="5">
    <source>
        <dbReference type="ARBA" id="ARBA00022679"/>
    </source>
</evidence>
<comment type="subunit">
    <text evidence="25">Homodimer; disulfide-linked. Dimer formation is driven by hydrophobic interactions within the N-terminal luminal domains and stabilized by disulfide bridges.</text>
</comment>
<evidence type="ECO:0000256" key="9">
    <source>
        <dbReference type="ARBA" id="ARBA00022777"/>
    </source>
</evidence>
<keyword evidence="16" id="KW-0472">Membrane</keyword>
<dbReference type="InterPro" id="IPR011047">
    <property type="entry name" value="Quinoprotein_ADH-like_sf"/>
</dbReference>
<evidence type="ECO:0000313" key="30">
    <source>
        <dbReference type="Proteomes" id="UP000596660"/>
    </source>
</evidence>
<dbReference type="SMART" id="SM00220">
    <property type="entry name" value="S_TKc"/>
    <property type="match status" value="1"/>
</dbReference>
<evidence type="ECO:0000256" key="16">
    <source>
        <dbReference type="ARBA" id="ARBA00023136"/>
    </source>
</evidence>
<protein>
    <recommendedName>
        <fullName evidence="2">non-specific serine/threonine protein kinase</fullName>
        <ecNumber evidence="2">2.7.11.1</ecNumber>
    </recommendedName>
</protein>
<dbReference type="GO" id="GO:0002376">
    <property type="term" value="P:immune system process"/>
    <property type="evidence" value="ECO:0007669"/>
    <property type="project" value="UniProtKB-KW"/>
</dbReference>
<dbReference type="GO" id="GO:0008380">
    <property type="term" value="P:RNA splicing"/>
    <property type="evidence" value="ECO:0007669"/>
    <property type="project" value="UniProtKB-KW"/>
</dbReference>
<comment type="catalytic activity">
    <reaction evidence="24">
        <text>L-seryl-[protein] + ATP = O-phospho-L-seryl-[protein] + ADP + H(+)</text>
        <dbReference type="Rhea" id="RHEA:17989"/>
        <dbReference type="Rhea" id="RHEA-COMP:9863"/>
        <dbReference type="Rhea" id="RHEA-COMP:11604"/>
        <dbReference type="ChEBI" id="CHEBI:15378"/>
        <dbReference type="ChEBI" id="CHEBI:29999"/>
        <dbReference type="ChEBI" id="CHEBI:30616"/>
        <dbReference type="ChEBI" id="CHEBI:83421"/>
        <dbReference type="ChEBI" id="CHEBI:456216"/>
        <dbReference type="EC" id="2.7.11.1"/>
    </reaction>
</comment>
<evidence type="ECO:0000256" key="8">
    <source>
        <dbReference type="ARBA" id="ARBA00022741"/>
    </source>
</evidence>
<dbReference type="Gene3D" id="1.10.510.10">
    <property type="entry name" value="Transferase(Phosphotransferase) domain 1"/>
    <property type="match status" value="1"/>
</dbReference>
<dbReference type="FunFam" id="1.10.510.10:FF:000463">
    <property type="entry name" value="Serine/threonine-protein kinase/endoribonuclease IRE1a"/>
    <property type="match status" value="1"/>
</dbReference>
<evidence type="ECO:0000313" key="29">
    <source>
        <dbReference type="EnsemblPlants" id="AUR62042588-RA:cds"/>
    </source>
</evidence>
<dbReference type="SUPFAM" id="SSF50998">
    <property type="entry name" value="Quinoprotein alcohol dehydrogenase-like"/>
    <property type="match status" value="1"/>
</dbReference>
<dbReference type="EC" id="2.7.11.1" evidence="2"/>
<dbReference type="GO" id="GO:0004521">
    <property type="term" value="F:RNA endonuclease activity"/>
    <property type="evidence" value="ECO:0007669"/>
    <property type="project" value="InterPro"/>
</dbReference>
<dbReference type="GO" id="GO:0016787">
    <property type="term" value="F:hydrolase activity"/>
    <property type="evidence" value="ECO:0007669"/>
    <property type="project" value="UniProtKB-KW"/>
</dbReference>
<dbReference type="InterPro" id="IPR015943">
    <property type="entry name" value="WD40/YVTN_repeat-like_dom_sf"/>
</dbReference>
<dbReference type="PROSITE" id="PS51392">
    <property type="entry name" value="KEN"/>
    <property type="match status" value="1"/>
</dbReference>
<evidence type="ECO:0000256" key="24">
    <source>
        <dbReference type="ARBA" id="ARBA00048679"/>
    </source>
</evidence>
<keyword evidence="15" id="KW-0805">Transcription regulation</keyword>
<evidence type="ECO:0000256" key="13">
    <source>
        <dbReference type="ARBA" id="ARBA00022859"/>
    </source>
</evidence>
<evidence type="ECO:0000256" key="22">
    <source>
        <dbReference type="ARBA" id="ARBA00023268"/>
    </source>
</evidence>
<dbReference type="Proteomes" id="UP000596660">
    <property type="component" value="Unplaced"/>
</dbReference>
<evidence type="ECO:0000256" key="17">
    <source>
        <dbReference type="ARBA" id="ARBA00023157"/>
    </source>
</evidence>
<keyword evidence="20" id="KW-0508">mRNA splicing</keyword>
<keyword evidence="10" id="KW-0378">Hydrolase</keyword>
<dbReference type="PANTHER" id="PTHR13954">
    <property type="entry name" value="IRE1-RELATED"/>
    <property type="match status" value="1"/>
</dbReference>
<dbReference type="EnsemblPlants" id="AUR62042588-RA">
    <property type="protein sequence ID" value="AUR62042588-RA:cds"/>
    <property type="gene ID" value="AUR62042588"/>
</dbReference>
<keyword evidence="22" id="KW-0511">Multifunctional enzyme</keyword>
<keyword evidence="14" id="KW-1133">Transmembrane helix</keyword>
<dbReference type="GO" id="GO:0004674">
    <property type="term" value="F:protein serine/threonine kinase activity"/>
    <property type="evidence" value="ECO:0007669"/>
    <property type="project" value="UniProtKB-KW"/>
</dbReference>
<name>A0A803N9F4_CHEQI</name>
<feature type="domain" description="Protein kinase" evidence="27">
    <location>
        <begin position="436"/>
        <end position="726"/>
    </location>
</feature>
<keyword evidence="11" id="KW-0256">Endoplasmic reticulum</keyword>
<evidence type="ECO:0000256" key="3">
    <source>
        <dbReference type="ARBA" id="ARBA00022527"/>
    </source>
</evidence>
<dbReference type="PROSITE" id="PS00108">
    <property type="entry name" value="PROTEIN_KINASE_ST"/>
    <property type="match status" value="1"/>
</dbReference>
<evidence type="ECO:0000256" key="7">
    <source>
        <dbReference type="ARBA" id="ARBA00022729"/>
    </source>
</evidence>
<proteinExistence type="predicted"/>
<dbReference type="PROSITE" id="PS50011">
    <property type="entry name" value="PROTEIN_KINASE_DOM"/>
    <property type="match status" value="1"/>
</dbReference>
<comment type="subcellular location">
    <subcellularLocation>
        <location evidence="1">Endoplasmic reticulum membrane</location>
        <topology evidence="1">Single-pass type I membrane protein</topology>
    </subcellularLocation>
</comment>
<evidence type="ECO:0000256" key="1">
    <source>
        <dbReference type="ARBA" id="ARBA00004115"/>
    </source>
</evidence>
<dbReference type="FunFam" id="1.20.1440.180:FF:000002">
    <property type="entry name" value="Serine/threonine-protein kinase/endoribonuclease IRE1"/>
    <property type="match status" value="1"/>
</dbReference>
<evidence type="ECO:0000256" key="11">
    <source>
        <dbReference type="ARBA" id="ARBA00022824"/>
    </source>
</evidence>
<feature type="region of interest" description="Disordered" evidence="26">
    <location>
        <begin position="622"/>
        <end position="643"/>
    </location>
</feature>
<keyword evidence="30" id="KW-1185">Reference proteome</keyword>
<dbReference type="Gene3D" id="3.30.200.20">
    <property type="entry name" value="Phosphorylase Kinase, domain 1"/>
    <property type="match status" value="1"/>
</dbReference>
<evidence type="ECO:0000256" key="14">
    <source>
        <dbReference type="ARBA" id="ARBA00022989"/>
    </source>
</evidence>
<dbReference type="GO" id="GO:0006397">
    <property type="term" value="P:mRNA processing"/>
    <property type="evidence" value="ECO:0007669"/>
    <property type="project" value="UniProtKB-KW"/>
</dbReference>
<evidence type="ECO:0000256" key="23">
    <source>
        <dbReference type="ARBA" id="ARBA00047899"/>
    </source>
</evidence>
<comment type="catalytic activity">
    <reaction evidence="23">
        <text>L-threonyl-[protein] + ATP = O-phospho-L-threonyl-[protein] + ADP + H(+)</text>
        <dbReference type="Rhea" id="RHEA:46608"/>
        <dbReference type="Rhea" id="RHEA-COMP:11060"/>
        <dbReference type="Rhea" id="RHEA-COMP:11605"/>
        <dbReference type="ChEBI" id="CHEBI:15378"/>
        <dbReference type="ChEBI" id="CHEBI:30013"/>
        <dbReference type="ChEBI" id="CHEBI:30616"/>
        <dbReference type="ChEBI" id="CHEBI:61977"/>
        <dbReference type="ChEBI" id="CHEBI:456216"/>
        <dbReference type="EC" id="2.7.11.1"/>
    </reaction>
</comment>
<dbReference type="GO" id="GO:0005524">
    <property type="term" value="F:ATP binding"/>
    <property type="evidence" value="ECO:0007669"/>
    <property type="project" value="UniProtKB-KW"/>
</dbReference>
<evidence type="ECO:0000256" key="25">
    <source>
        <dbReference type="ARBA" id="ARBA00065357"/>
    </source>
</evidence>
<dbReference type="Gramene" id="AUR62042588-RA">
    <property type="protein sequence ID" value="AUR62042588-RA:cds"/>
    <property type="gene ID" value="AUR62042588"/>
</dbReference>
<dbReference type="Pfam" id="PF06479">
    <property type="entry name" value="Ribonuc_2-5A"/>
    <property type="match status" value="1"/>
</dbReference>
<evidence type="ECO:0000256" key="18">
    <source>
        <dbReference type="ARBA" id="ARBA00023163"/>
    </source>
</evidence>
<keyword evidence="18" id="KW-0804">Transcription</keyword>
<keyword evidence="21" id="KW-0834">Unfolded protein response</keyword>
<feature type="region of interest" description="Disordered" evidence="26">
    <location>
        <begin position="364"/>
        <end position="396"/>
    </location>
</feature>
<keyword evidence="9" id="KW-0418">Kinase</keyword>
<dbReference type="GO" id="GO:0042742">
    <property type="term" value="P:defense response to bacterium"/>
    <property type="evidence" value="ECO:0007669"/>
    <property type="project" value="UniProtKB-ARBA"/>
</dbReference>
<evidence type="ECO:0000256" key="4">
    <source>
        <dbReference type="ARBA" id="ARBA00022664"/>
    </source>
</evidence>
<dbReference type="InterPro" id="IPR038357">
    <property type="entry name" value="KEN_sf"/>
</dbReference>
<feature type="compositionally biased region" description="Polar residues" evidence="26">
    <location>
        <begin position="384"/>
        <end position="394"/>
    </location>
</feature>
<reference evidence="29" key="1">
    <citation type="journal article" date="2017" name="Nature">
        <title>The genome of Chenopodium quinoa.</title>
        <authorList>
            <person name="Jarvis D.E."/>
            <person name="Ho Y.S."/>
            <person name="Lightfoot D.J."/>
            <person name="Schmoeckel S.M."/>
            <person name="Li B."/>
            <person name="Borm T.J.A."/>
            <person name="Ohyanagi H."/>
            <person name="Mineta K."/>
            <person name="Michell C.T."/>
            <person name="Saber N."/>
            <person name="Kharbatia N.M."/>
            <person name="Rupper R.R."/>
            <person name="Sharp A.R."/>
            <person name="Dally N."/>
            <person name="Boughton B.A."/>
            <person name="Woo Y.H."/>
            <person name="Gao G."/>
            <person name="Schijlen E.G.W.M."/>
            <person name="Guo X."/>
            <person name="Momin A.A."/>
            <person name="Negrao S."/>
            <person name="Al-Babili S."/>
            <person name="Gehring C."/>
            <person name="Roessner U."/>
            <person name="Jung C."/>
            <person name="Murphy K."/>
            <person name="Arold S.T."/>
            <person name="Gojobori T."/>
            <person name="van der Linden C.G."/>
            <person name="van Loo E.N."/>
            <person name="Jellen E.N."/>
            <person name="Maughan P.J."/>
            <person name="Tester M."/>
        </authorList>
    </citation>
    <scope>NUCLEOTIDE SEQUENCE [LARGE SCALE GENOMIC DNA]</scope>
    <source>
        <strain evidence="29">cv. PI 614886</strain>
    </source>
</reference>
<dbReference type="FunFam" id="3.30.200.20:FF:000077">
    <property type="entry name" value="Putative Serine/threonine-protein kinase/endoribonuclease IRE1"/>
    <property type="match status" value="1"/>
</dbReference>
<evidence type="ECO:0000259" key="28">
    <source>
        <dbReference type="PROSITE" id="PS51392"/>
    </source>
</evidence>
<keyword evidence="6" id="KW-0812">Transmembrane</keyword>
<keyword evidence="12" id="KW-0067">ATP-binding</keyword>
<keyword evidence="5" id="KW-0808">Transferase</keyword>
<feature type="domain" description="KEN" evidence="28">
    <location>
        <begin position="729"/>
        <end position="860"/>
    </location>
</feature>
<evidence type="ECO:0000256" key="2">
    <source>
        <dbReference type="ARBA" id="ARBA00012513"/>
    </source>
</evidence>
<sequence length="863" mass="96966">MIVVVGGDDLDERGRRRETVLVATLDGTLSLVEINSLKILWSIKTGLPIYSSYQASHNIDLNLENVSGLRDDTYIDCGDDWILYRHDRSKGIIERLKSAKDLIRETKGLSKNGTSVISQMATTVFVVDAKTGTIIRTVKFSDSSGLGFEDGENPVIIRDEGKSQISITRTDYSFLAYSKSSGKVLWNVSLAEFEAESFCPKVDRSIVDSLQDQLSSVYNGRSEACEPCLRRNIVYRIRDRGFSELVSPDSGAGLVNDLQRSLPGDRKLQLPGPGHLHFPVPISEPPDAHHDLNQVLALPAPESAHSFAHSEVLALPPSAHRSGYTIYPESSSKHFFWSPIFSGLILITAVIAVFRSVFGREHSQREDLKSKSTPSKKKKPRKSGINNTNINSAKGRNFDADDSSLAGFSPIEVLKESSFASSVDVHVGGWKIGKLYISQYEIAKGSNGTAVFEGTYDGRAVAVKRLVRTHHDVALKEIQNLMASDQHPNIVRFYGVESDTDFVYLSLERCLCSLNDLISVCSESSQASTSTETRVSSSMSAYTAQSLEKIEAFNDTYLWKSNGYPSTQLLKVMRDVVSGVAHLHEISLIHRDLKPQNVLIIKDKNFRAKLSDMGISKRLPEDMSSVTQNGTGSGSSGWRAPEQLRESRHTRAVDLFSLGCVLFFCLTKGKHPFGENFERDANIVKNEKDLFLIEDVPEALDLITNLLDPNPELRPKADVVLHHPLFWDSEKRLSFLRDASDRVELEDREIDSDLLKALESTATVALGGKWDDKLESSFLTNITRYRRYKYYSVRDLLRVIRNKLNHYRELHIEIQEVLGSVPEGFDNYFRDRFPKLLIEVYKVIYEYCHEEELLGKYFRNSLL</sequence>
<reference evidence="29" key="2">
    <citation type="submission" date="2021-03" db="UniProtKB">
        <authorList>
            <consortium name="EnsemblPlants"/>
        </authorList>
    </citation>
    <scope>IDENTIFICATION</scope>
</reference>
<dbReference type="SMART" id="SM00580">
    <property type="entry name" value="PUG"/>
    <property type="match status" value="1"/>
</dbReference>
<dbReference type="GO" id="GO:0051082">
    <property type="term" value="F:unfolded protein binding"/>
    <property type="evidence" value="ECO:0007669"/>
    <property type="project" value="TreeGrafter"/>
</dbReference>
<accession>A0A803N9F4</accession>
<keyword evidence="13" id="KW-0391">Immunity</keyword>
<keyword evidence="17" id="KW-1015">Disulfide bond</keyword>
<dbReference type="InterPro" id="IPR045133">
    <property type="entry name" value="IRE1/2-like"/>
</dbReference>
<dbReference type="GO" id="GO:0036498">
    <property type="term" value="P:IRE1-mediated unfolded protein response"/>
    <property type="evidence" value="ECO:0007669"/>
    <property type="project" value="TreeGrafter"/>
</dbReference>
<evidence type="ECO:0000256" key="10">
    <source>
        <dbReference type="ARBA" id="ARBA00022801"/>
    </source>
</evidence>
<evidence type="ECO:0000256" key="19">
    <source>
        <dbReference type="ARBA" id="ARBA00023180"/>
    </source>
</evidence>
<keyword evidence="8" id="KW-0547">Nucleotide-binding</keyword>
<keyword evidence="19" id="KW-0325">Glycoprotein</keyword>
<dbReference type="Gene3D" id="2.130.10.10">
    <property type="entry name" value="YVTN repeat-like/Quinoprotein amine dehydrogenase"/>
    <property type="match status" value="1"/>
</dbReference>
<dbReference type="InterPro" id="IPR010513">
    <property type="entry name" value="KEN_dom"/>
</dbReference>
<dbReference type="GO" id="GO:1990604">
    <property type="term" value="C:IRE1-TRAF2-ASK1 complex"/>
    <property type="evidence" value="ECO:0007669"/>
    <property type="project" value="TreeGrafter"/>
</dbReference>
<evidence type="ECO:0000256" key="12">
    <source>
        <dbReference type="ARBA" id="ARBA00022840"/>
    </source>
</evidence>
<dbReference type="InterPro" id="IPR011009">
    <property type="entry name" value="Kinase-like_dom_sf"/>
</dbReference>
<dbReference type="GO" id="GO:0009751">
    <property type="term" value="P:response to salicylic acid"/>
    <property type="evidence" value="ECO:0007669"/>
    <property type="project" value="UniProtKB-ARBA"/>
</dbReference>
<evidence type="ECO:0000259" key="27">
    <source>
        <dbReference type="PROSITE" id="PS50011"/>
    </source>
</evidence>
<organism evidence="29 30">
    <name type="scientific">Chenopodium quinoa</name>
    <name type="common">Quinoa</name>
    <dbReference type="NCBI Taxonomy" id="63459"/>
    <lineage>
        <taxon>Eukaryota</taxon>
        <taxon>Viridiplantae</taxon>
        <taxon>Streptophyta</taxon>
        <taxon>Embryophyta</taxon>
        <taxon>Tracheophyta</taxon>
        <taxon>Spermatophyta</taxon>
        <taxon>Magnoliopsida</taxon>
        <taxon>eudicotyledons</taxon>
        <taxon>Gunneridae</taxon>
        <taxon>Pentapetalae</taxon>
        <taxon>Caryophyllales</taxon>
        <taxon>Chenopodiaceae</taxon>
        <taxon>Chenopodioideae</taxon>
        <taxon>Atripliceae</taxon>
        <taxon>Chenopodium</taxon>
    </lineage>
</organism>
<evidence type="ECO:0000256" key="6">
    <source>
        <dbReference type="ARBA" id="ARBA00022692"/>
    </source>
</evidence>
<dbReference type="CDD" id="cd10422">
    <property type="entry name" value="RNase_Ire1"/>
    <property type="match status" value="1"/>
</dbReference>
<dbReference type="AlphaFoldDB" id="A0A803N9F4"/>
<dbReference type="InterPro" id="IPR008271">
    <property type="entry name" value="Ser/Thr_kinase_AS"/>
</dbReference>
<dbReference type="InterPro" id="IPR000719">
    <property type="entry name" value="Prot_kinase_dom"/>
</dbReference>
<evidence type="ECO:0000256" key="21">
    <source>
        <dbReference type="ARBA" id="ARBA00023230"/>
    </source>
</evidence>
<evidence type="ECO:0000256" key="15">
    <source>
        <dbReference type="ARBA" id="ARBA00023015"/>
    </source>
</evidence>
<dbReference type="SUPFAM" id="SSF56112">
    <property type="entry name" value="Protein kinase-like (PK-like)"/>
    <property type="match status" value="1"/>
</dbReference>
<dbReference type="Gene3D" id="1.20.1440.180">
    <property type="entry name" value="KEN domain"/>
    <property type="match status" value="1"/>
</dbReference>
<keyword evidence="7" id="KW-0732">Signal</keyword>